<sequence>MKRITEKQVLDALSNVIEPDLGKDLVTLNMIQNVVITDEGKVEFTVVLTTPACPLKEMIHQACTNAIKHFIKECTEVYITMSANVTSQKAQVSTGGEGQFIKNTIAVASGKGGVGKSTVAVNIAVSLVQAGAKVGLIDADVYGPSIPTMFGLTGEKPRVEGGKLFPIEKYGIKLMSIGFLTDPQTAVIWRGPMLAAAIKQFVNDVLWGPLDYLIFDLPPGTGDVQLSLSQSLSLTGAVIVTTPQSVALADVVRAISMFNTLKVPIIGLIENMSYFELPDGTKEHLFGEGGGEKLANERSISLLGKIPITKALRERGDAGNPISLDKETKESSLFRAISSQIARQIAIKNANLPSNGVKIEL</sequence>
<comment type="caution">
    <text evidence="9">The sequence shown here is derived from an EMBL/GenBank/DDBJ whole genome shotgun (WGS) entry which is preliminary data.</text>
</comment>
<dbReference type="FunFam" id="3.40.50.300:FF:001119">
    <property type="entry name" value="Iron-sulfur cluster carrier protein"/>
    <property type="match status" value="1"/>
</dbReference>
<feature type="domain" description="MIP18 family-like" evidence="8">
    <location>
        <begin position="6"/>
        <end position="73"/>
    </location>
</feature>
<dbReference type="PANTHER" id="PTHR42961">
    <property type="entry name" value="IRON-SULFUR PROTEIN NUBPL"/>
    <property type="match status" value="1"/>
</dbReference>
<evidence type="ECO:0000256" key="6">
    <source>
        <dbReference type="ARBA" id="ARBA00023014"/>
    </source>
</evidence>
<dbReference type="InterPro" id="IPR019591">
    <property type="entry name" value="Mrp/NBP35_ATP-bd"/>
</dbReference>
<dbReference type="InterPro" id="IPR027417">
    <property type="entry name" value="P-loop_NTPase"/>
</dbReference>
<keyword evidence="4" id="KW-0067">ATP-binding</keyword>
<keyword evidence="10" id="KW-1185">Reference proteome</keyword>
<dbReference type="AlphaFoldDB" id="A0AAE0S046"/>
<dbReference type="InterPro" id="IPR034904">
    <property type="entry name" value="FSCA_dom_sf"/>
</dbReference>
<comment type="similarity">
    <text evidence="7">Belongs to the Mrp/NBP35 ATP-binding proteins family.</text>
</comment>
<accession>A0AAE0S046</accession>
<dbReference type="HAMAP" id="MF_02040">
    <property type="entry name" value="Mrp_NBP35"/>
    <property type="match status" value="1"/>
</dbReference>
<evidence type="ECO:0000256" key="2">
    <source>
        <dbReference type="ARBA" id="ARBA00022723"/>
    </source>
</evidence>
<dbReference type="InterPro" id="IPR033756">
    <property type="entry name" value="YlxH/NBP35"/>
</dbReference>
<evidence type="ECO:0000259" key="8">
    <source>
        <dbReference type="Pfam" id="PF01883"/>
    </source>
</evidence>
<reference evidence="9" key="2">
    <citation type="journal article" date="2021" name="Genome Biol. Evol.">
        <title>Developing a high-quality reference genome for a parasitic bivalve with doubly uniparental inheritance (Bivalvia: Unionida).</title>
        <authorList>
            <person name="Smith C.H."/>
        </authorList>
    </citation>
    <scope>NUCLEOTIDE SEQUENCE</scope>
    <source>
        <strain evidence="9">CHS0354</strain>
        <tissue evidence="9">Mantle</tissue>
    </source>
</reference>
<keyword evidence="3" id="KW-0547">Nucleotide-binding</keyword>
<keyword evidence="2" id="KW-0479">Metal-binding</keyword>
<evidence type="ECO:0000313" key="9">
    <source>
        <dbReference type="EMBL" id="KAK3582490.1"/>
    </source>
</evidence>
<reference evidence="9" key="1">
    <citation type="journal article" date="2021" name="Genome Biol. Evol.">
        <title>A High-Quality Reference Genome for a Parasitic Bivalve with Doubly Uniparental Inheritance (Bivalvia: Unionida).</title>
        <authorList>
            <person name="Smith C.H."/>
        </authorList>
    </citation>
    <scope>NUCLEOTIDE SEQUENCE</scope>
    <source>
        <strain evidence="9">CHS0354</strain>
    </source>
</reference>
<dbReference type="GO" id="GO:0051539">
    <property type="term" value="F:4 iron, 4 sulfur cluster binding"/>
    <property type="evidence" value="ECO:0007669"/>
    <property type="project" value="UniProtKB-KW"/>
</dbReference>
<dbReference type="Gene3D" id="3.40.50.300">
    <property type="entry name" value="P-loop containing nucleotide triphosphate hydrolases"/>
    <property type="match status" value="1"/>
</dbReference>
<keyword evidence="1" id="KW-0004">4Fe-4S</keyword>
<dbReference type="CDD" id="cd02037">
    <property type="entry name" value="Mrp_NBP35"/>
    <property type="match status" value="1"/>
</dbReference>
<dbReference type="Pfam" id="PF10609">
    <property type="entry name" value="ParA"/>
    <property type="match status" value="1"/>
</dbReference>
<dbReference type="GO" id="GO:0046872">
    <property type="term" value="F:metal ion binding"/>
    <property type="evidence" value="ECO:0007669"/>
    <property type="project" value="UniProtKB-KW"/>
</dbReference>
<dbReference type="GO" id="GO:0140663">
    <property type="term" value="F:ATP-dependent FeS chaperone activity"/>
    <property type="evidence" value="ECO:0007669"/>
    <property type="project" value="InterPro"/>
</dbReference>
<name>A0AAE0S046_9BIVA</name>
<dbReference type="GO" id="GO:0016226">
    <property type="term" value="P:iron-sulfur cluster assembly"/>
    <property type="evidence" value="ECO:0007669"/>
    <property type="project" value="InterPro"/>
</dbReference>
<evidence type="ECO:0000256" key="3">
    <source>
        <dbReference type="ARBA" id="ARBA00022741"/>
    </source>
</evidence>
<dbReference type="SUPFAM" id="SSF52540">
    <property type="entry name" value="P-loop containing nucleoside triphosphate hydrolases"/>
    <property type="match status" value="1"/>
</dbReference>
<dbReference type="SUPFAM" id="SSF117916">
    <property type="entry name" value="Fe-S cluster assembly (FSCA) domain-like"/>
    <property type="match status" value="1"/>
</dbReference>
<protein>
    <recommendedName>
        <fullName evidence="8">MIP18 family-like domain-containing protein</fullName>
    </recommendedName>
</protein>
<reference evidence="9" key="3">
    <citation type="submission" date="2023-05" db="EMBL/GenBank/DDBJ databases">
        <authorList>
            <person name="Smith C.H."/>
        </authorList>
    </citation>
    <scope>NUCLEOTIDE SEQUENCE</scope>
    <source>
        <strain evidence="9">CHS0354</strain>
        <tissue evidence="9">Mantle</tissue>
    </source>
</reference>
<dbReference type="EMBL" id="JAEAOA010001427">
    <property type="protein sequence ID" value="KAK3582490.1"/>
    <property type="molecule type" value="Genomic_DNA"/>
</dbReference>
<proteinExistence type="inferred from homology"/>
<dbReference type="InterPro" id="IPR002744">
    <property type="entry name" value="MIP18-like"/>
</dbReference>
<keyword evidence="6" id="KW-0411">Iron-sulfur</keyword>
<gene>
    <name evidence="9" type="ORF">CHS0354_024037</name>
</gene>
<evidence type="ECO:0000256" key="7">
    <source>
        <dbReference type="ARBA" id="ARBA00024036"/>
    </source>
</evidence>
<evidence type="ECO:0000313" key="10">
    <source>
        <dbReference type="Proteomes" id="UP001195483"/>
    </source>
</evidence>
<dbReference type="InterPro" id="IPR044304">
    <property type="entry name" value="NUBPL-like"/>
</dbReference>
<dbReference type="Proteomes" id="UP001195483">
    <property type="component" value="Unassembled WGS sequence"/>
</dbReference>
<dbReference type="Pfam" id="PF01883">
    <property type="entry name" value="FeS_assembly_P"/>
    <property type="match status" value="1"/>
</dbReference>
<organism evidence="9 10">
    <name type="scientific">Potamilus streckersoni</name>
    <dbReference type="NCBI Taxonomy" id="2493646"/>
    <lineage>
        <taxon>Eukaryota</taxon>
        <taxon>Metazoa</taxon>
        <taxon>Spiralia</taxon>
        <taxon>Lophotrochozoa</taxon>
        <taxon>Mollusca</taxon>
        <taxon>Bivalvia</taxon>
        <taxon>Autobranchia</taxon>
        <taxon>Heteroconchia</taxon>
        <taxon>Palaeoheterodonta</taxon>
        <taxon>Unionida</taxon>
        <taxon>Unionoidea</taxon>
        <taxon>Unionidae</taxon>
        <taxon>Ambleminae</taxon>
        <taxon>Lampsilini</taxon>
        <taxon>Potamilus</taxon>
    </lineage>
</organism>
<evidence type="ECO:0000256" key="1">
    <source>
        <dbReference type="ARBA" id="ARBA00022485"/>
    </source>
</evidence>
<evidence type="ECO:0000256" key="4">
    <source>
        <dbReference type="ARBA" id="ARBA00022840"/>
    </source>
</evidence>
<evidence type="ECO:0000256" key="5">
    <source>
        <dbReference type="ARBA" id="ARBA00023004"/>
    </source>
</evidence>
<dbReference type="GO" id="GO:0005524">
    <property type="term" value="F:ATP binding"/>
    <property type="evidence" value="ECO:0007669"/>
    <property type="project" value="UniProtKB-KW"/>
</dbReference>
<keyword evidence="5" id="KW-0408">Iron</keyword>
<dbReference type="Gene3D" id="3.30.300.130">
    <property type="entry name" value="Fe-S cluster assembly (FSCA)"/>
    <property type="match status" value="1"/>
</dbReference>
<dbReference type="PANTHER" id="PTHR42961:SF2">
    <property type="entry name" value="IRON-SULFUR PROTEIN NUBPL"/>
    <property type="match status" value="1"/>
</dbReference>